<evidence type="ECO:0000256" key="8">
    <source>
        <dbReference type="ARBA" id="ARBA00022833"/>
    </source>
</evidence>
<proteinExistence type="inferred from homology"/>
<dbReference type="InterPro" id="IPR011059">
    <property type="entry name" value="Metal-dep_hydrolase_composite"/>
</dbReference>
<dbReference type="GO" id="GO:0004038">
    <property type="term" value="F:allantoinase activity"/>
    <property type="evidence" value="ECO:0007669"/>
    <property type="project" value="InterPro"/>
</dbReference>
<comment type="similarity">
    <text evidence="4">Belongs to the metallo-dependent hydrolases superfamily. DHOase family. Class I DHOase subfamily.</text>
</comment>
<dbReference type="AlphaFoldDB" id="W4QL34"/>
<evidence type="ECO:0000259" key="9">
    <source>
        <dbReference type="Pfam" id="PF01979"/>
    </source>
</evidence>
<dbReference type="InterPro" id="IPR032466">
    <property type="entry name" value="Metal_Hydrolase"/>
</dbReference>
<comment type="function">
    <text evidence="2">Catalyzes the reversible cyclization of carbamoyl aspartate to dihydroorotate.</text>
</comment>
<evidence type="ECO:0000256" key="7">
    <source>
        <dbReference type="ARBA" id="ARBA00022801"/>
    </source>
</evidence>
<dbReference type="Proteomes" id="UP000018895">
    <property type="component" value="Unassembled WGS sequence"/>
</dbReference>
<dbReference type="GO" id="GO:0000256">
    <property type="term" value="P:allantoin catabolic process"/>
    <property type="evidence" value="ECO:0007669"/>
    <property type="project" value="InterPro"/>
</dbReference>
<accession>W4QL34</accession>
<dbReference type="InterPro" id="IPR050138">
    <property type="entry name" value="DHOase/Allantoinase_Hydrolase"/>
</dbReference>
<dbReference type="GO" id="GO:0008270">
    <property type="term" value="F:zinc ion binding"/>
    <property type="evidence" value="ECO:0007669"/>
    <property type="project" value="InterPro"/>
</dbReference>
<dbReference type="GO" id="GO:0050897">
    <property type="term" value="F:cobalt ion binding"/>
    <property type="evidence" value="ECO:0007669"/>
    <property type="project" value="InterPro"/>
</dbReference>
<name>W4QL34_9BACI</name>
<dbReference type="GO" id="GO:0006145">
    <property type="term" value="P:purine nucleobase catabolic process"/>
    <property type="evidence" value="ECO:0007669"/>
    <property type="project" value="TreeGrafter"/>
</dbReference>
<keyword evidence="7" id="KW-0378">Hydrolase</keyword>
<dbReference type="InterPro" id="IPR002195">
    <property type="entry name" value="Dihydroorotase_CS"/>
</dbReference>
<comment type="subunit">
    <text evidence="5">Homotetramer.</text>
</comment>
<comment type="cofactor">
    <cofactor evidence="1">
        <name>Zn(2+)</name>
        <dbReference type="ChEBI" id="CHEBI:29105"/>
    </cofactor>
</comment>
<comment type="caution">
    <text evidence="10">The sequence shown here is derived from an EMBL/GenBank/DDBJ whole genome shotgun (WGS) entry which is preliminary data.</text>
</comment>
<dbReference type="PROSITE" id="PS00482">
    <property type="entry name" value="DIHYDROOROTASE_1"/>
    <property type="match status" value="1"/>
</dbReference>
<dbReference type="STRING" id="1236971.JCM9152_3564"/>
<keyword evidence="6" id="KW-0479">Metal-binding</keyword>
<comment type="similarity">
    <text evidence="3">Belongs to the metallo-dependent hydrolases superfamily. Hydantoinase/dihydropyrimidinase family.</text>
</comment>
<dbReference type="SUPFAM" id="SSF51556">
    <property type="entry name" value="Metallo-dependent hydrolases"/>
    <property type="match status" value="1"/>
</dbReference>
<dbReference type="PANTHER" id="PTHR43668:SF4">
    <property type="entry name" value="ALLANTOINASE"/>
    <property type="match status" value="1"/>
</dbReference>
<dbReference type="InterPro" id="IPR017593">
    <property type="entry name" value="Allantoinase"/>
</dbReference>
<evidence type="ECO:0000313" key="10">
    <source>
        <dbReference type="EMBL" id="GAE32049.1"/>
    </source>
</evidence>
<keyword evidence="11" id="KW-1185">Reference proteome</keyword>
<evidence type="ECO:0000256" key="1">
    <source>
        <dbReference type="ARBA" id="ARBA00001947"/>
    </source>
</evidence>
<dbReference type="InterPro" id="IPR006680">
    <property type="entry name" value="Amidohydro-rel"/>
</dbReference>
<dbReference type="Gene3D" id="3.20.20.140">
    <property type="entry name" value="Metal-dependent hydrolases"/>
    <property type="match status" value="1"/>
</dbReference>
<dbReference type="SUPFAM" id="SSF51338">
    <property type="entry name" value="Composite domain of metallo-dependent hydrolases"/>
    <property type="match status" value="1"/>
</dbReference>
<reference evidence="10" key="1">
    <citation type="journal article" date="2014" name="Genome Announc.">
        <title>Draft Genome Sequences of Three Alkaliphilic Bacillus Strains, Bacillus wakoensis JCM 9140T, Bacillus akibai JCM 9157T, and Bacillus hemicellulosilyticus JCM 9152T.</title>
        <authorList>
            <person name="Yuki M."/>
            <person name="Oshima K."/>
            <person name="Suda W."/>
            <person name="Oshida Y."/>
            <person name="Kitamura K."/>
            <person name="Iida T."/>
            <person name="Hattori M."/>
            <person name="Ohkuma M."/>
        </authorList>
    </citation>
    <scope>NUCLEOTIDE SEQUENCE [LARGE SCALE GENOMIC DNA]</scope>
    <source>
        <strain evidence="10">JCM 9152</strain>
    </source>
</reference>
<dbReference type="GO" id="GO:0005737">
    <property type="term" value="C:cytoplasm"/>
    <property type="evidence" value="ECO:0007669"/>
    <property type="project" value="TreeGrafter"/>
</dbReference>
<evidence type="ECO:0000256" key="6">
    <source>
        <dbReference type="ARBA" id="ARBA00022723"/>
    </source>
</evidence>
<dbReference type="FunFam" id="3.20.20.140:FF:000174">
    <property type="entry name" value="Dihydropyrimidinase-related protein 2"/>
    <property type="match status" value="1"/>
</dbReference>
<dbReference type="PANTHER" id="PTHR43668">
    <property type="entry name" value="ALLANTOINASE"/>
    <property type="match status" value="1"/>
</dbReference>
<evidence type="ECO:0000256" key="3">
    <source>
        <dbReference type="ARBA" id="ARBA00008829"/>
    </source>
</evidence>
<feature type="domain" description="Amidohydrolase-related" evidence="9">
    <location>
        <begin position="51"/>
        <end position="433"/>
    </location>
</feature>
<evidence type="ECO:0000313" key="11">
    <source>
        <dbReference type="Proteomes" id="UP000018895"/>
    </source>
</evidence>
<gene>
    <name evidence="10" type="ORF">JCM9152_3564</name>
</gene>
<dbReference type="RefSeq" id="WP_052016024.1">
    <property type="nucleotide sequence ID" value="NZ_BAUU01000028.1"/>
</dbReference>
<dbReference type="NCBIfam" id="TIGR03178">
    <property type="entry name" value="allantoinase"/>
    <property type="match status" value="1"/>
</dbReference>
<sequence length="454" mass="50601">MKKVIKNARLYDKQEEKKNIVMEGDEITAILPLSDATVEGMQLIYDAAGAYVFPGFIDVHVHFNDPGRCDWEGFPTGSTAAVAGGVTTVVDMPLNCHPSVIDMITLKNKQNHLRGRSYCNYGLWAGITANNVHQEKELEQMALAGIVGFKGFLSESGIEDFPYLDEASLSSAMKYCAQLNTVLALHAEWENDIAPLEKRLRAAGRTDVRAFLESRPVEAELSAINRVIEIAGKYGTKIHVVHVSHPEVVALLQQAKASGIDVFIETCPHYLLFHEEDFIQQGPVLKCAPPLRSRDSVEGLWECIDRGWIDSIGSDHSPCLPSMKDRGKENIWLAWGGIQGVQFGNQAFISEGVRRQLSLSKLVPLLTSNLASRFDLLKNEGEISEGKQANFVIYQTQRTKYVRKDDLLFRHKFSPYVGMEFQGEIQATIVNGSLSYEREKGMLGNLMGERLSPR</sequence>
<dbReference type="EMBL" id="BAUU01000028">
    <property type="protein sequence ID" value="GAE32049.1"/>
    <property type="molecule type" value="Genomic_DNA"/>
</dbReference>
<keyword evidence="8" id="KW-0862">Zinc</keyword>
<dbReference type="OrthoDB" id="9765462at2"/>
<dbReference type="Pfam" id="PF01979">
    <property type="entry name" value="Amidohydro_1"/>
    <property type="match status" value="1"/>
</dbReference>
<evidence type="ECO:0000256" key="5">
    <source>
        <dbReference type="ARBA" id="ARBA00011881"/>
    </source>
</evidence>
<evidence type="ECO:0000256" key="4">
    <source>
        <dbReference type="ARBA" id="ARBA00010286"/>
    </source>
</evidence>
<protein>
    <submittedName>
        <fullName evidence="10">Allantoinase</fullName>
    </submittedName>
</protein>
<evidence type="ECO:0000256" key="2">
    <source>
        <dbReference type="ARBA" id="ARBA00002368"/>
    </source>
</evidence>
<organism evidence="10 11">
    <name type="scientific">Halalkalibacter hemicellulosilyticusJCM 9152</name>
    <dbReference type="NCBI Taxonomy" id="1236971"/>
    <lineage>
        <taxon>Bacteria</taxon>
        <taxon>Bacillati</taxon>
        <taxon>Bacillota</taxon>
        <taxon>Bacilli</taxon>
        <taxon>Bacillales</taxon>
        <taxon>Bacillaceae</taxon>
        <taxon>Halalkalibacter</taxon>
    </lineage>
</organism>